<dbReference type="AlphaFoldDB" id="A0A4R1FIL0"/>
<keyword evidence="7" id="KW-1185">Reference proteome</keyword>
<dbReference type="PANTHER" id="PTHR30055:SF234">
    <property type="entry name" value="HTH-TYPE TRANSCRIPTIONAL REGULATOR BETI"/>
    <property type="match status" value="1"/>
</dbReference>
<evidence type="ECO:0000259" key="5">
    <source>
        <dbReference type="PROSITE" id="PS50977"/>
    </source>
</evidence>
<dbReference type="SUPFAM" id="SSF48498">
    <property type="entry name" value="Tetracyclin repressor-like, C-terminal domain"/>
    <property type="match status" value="1"/>
</dbReference>
<keyword evidence="2 4" id="KW-0238">DNA-binding</keyword>
<dbReference type="EMBL" id="SMFR01000006">
    <property type="protein sequence ID" value="TCJ93142.1"/>
    <property type="molecule type" value="Genomic_DNA"/>
</dbReference>
<name>A0A4R1FIL0_9NOCA</name>
<comment type="caution">
    <text evidence="6">The sequence shown here is derived from an EMBL/GenBank/DDBJ whole genome shotgun (WGS) entry which is preliminary data.</text>
</comment>
<keyword evidence="1" id="KW-0805">Transcription regulation</keyword>
<dbReference type="InterPro" id="IPR001647">
    <property type="entry name" value="HTH_TetR"/>
</dbReference>
<dbReference type="Gene3D" id="1.10.357.10">
    <property type="entry name" value="Tetracycline Repressor, domain 2"/>
    <property type="match status" value="1"/>
</dbReference>
<evidence type="ECO:0000313" key="7">
    <source>
        <dbReference type="Proteomes" id="UP000294856"/>
    </source>
</evidence>
<keyword evidence="3" id="KW-0804">Transcription</keyword>
<evidence type="ECO:0000256" key="1">
    <source>
        <dbReference type="ARBA" id="ARBA00023015"/>
    </source>
</evidence>
<dbReference type="PRINTS" id="PR00455">
    <property type="entry name" value="HTHTETR"/>
</dbReference>
<dbReference type="RefSeq" id="WP_243655113.1">
    <property type="nucleotide sequence ID" value="NZ_SMFR01000006.1"/>
</dbReference>
<dbReference type="InterPro" id="IPR050109">
    <property type="entry name" value="HTH-type_TetR-like_transc_reg"/>
</dbReference>
<proteinExistence type="predicted"/>
<dbReference type="Pfam" id="PF00440">
    <property type="entry name" value="TetR_N"/>
    <property type="match status" value="1"/>
</dbReference>
<dbReference type="SUPFAM" id="SSF46689">
    <property type="entry name" value="Homeodomain-like"/>
    <property type="match status" value="1"/>
</dbReference>
<dbReference type="InterPro" id="IPR009057">
    <property type="entry name" value="Homeodomain-like_sf"/>
</dbReference>
<dbReference type="GO" id="GO:0003700">
    <property type="term" value="F:DNA-binding transcription factor activity"/>
    <property type="evidence" value="ECO:0007669"/>
    <property type="project" value="TreeGrafter"/>
</dbReference>
<dbReference type="InterPro" id="IPR049445">
    <property type="entry name" value="TetR_SbtR-like_C"/>
</dbReference>
<organism evidence="6 7">
    <name type="scientific">Nocardia alba</name>
    <dbReference type="NCBI Taxonomy" id="225051"/>
    <lineage>
        <taxon>Bacteria</taxon>
        <taxon>Bacillati</taxon>
        <taxon>Actinomycetota</taxon>
        <taxon>Actinomycetes</taxon>
        <taxon>Mycobacteriales</taxon>
        <taxon>Nocardiaceae</taxon>
        <taxon>Nocardia</taxon>
    </lineage>
</organism>
<dbReference type="InterPro" id="IPR036271">
    <property type="entry name" value="Tet_transcr_reg_TetR-rel_C_sf"/>
</dbReference>
<protein>
    <submittedName>
        <fullName evidence="6">TetR family transcriptional regulator</fullName>
    </submittedName>
</protein>
<dbReference type="PANTHER" id="PTHR30055">
    <property type="entry name" value="HTH-TYPE TRANSCRIPTIONAL REGULATOR RUTR"/>
    <property type="match status" value="1"/>
</dbReference>
<evidence type="ECO:0000256" key="3">
    <source>
        <dbReference type="ARBA" id="ARBA00023163"/>
    </source>
</evidence>
<feature type="domain" description="HTH tetR-type" evidence="5">
    <location>
        <begin position="13"/>
        <end position="72"/>
    </location>
</feature>
<accession>A0A4R1FIL0</accession>
<dbReference type="Proteomes" id="UP000294856">
    <property type="component" value="Unassembled WGS sequence"/>
</dbReference>
<dbReference type="GO" id="GO:0000976">
    <property type="term" value="F:transcription cis-regulatory region binding"/>
    <property type="evidence" value="ECO:0007669"/>
    <property type="project" value="TreeGrafter"/>
</dbReference>
<feature type="DNA-binding region" description="H-T-H motif" evidence="4">
    <location>
        <begin position="35"/>
        <end position="54"/>
    </location>
</feature>
<gene>
    <name evidence="6" type="ORF">DFR71_5783</name>
</gene>
<dbReference type="PROSITE" id="PS50977">
    <property type="entry name" value="HTH_TETR_2"/>
    <property type="match status" value="1"/>
</dbReference>
<reference evidence="6 7" key="1">
    <citation type="submission" date="2019-03" db="EMBL/GenBank/DDBJ databases">
        <title>Genomic Encyclopedia of Type Strains, Phase IV (KMG-IV): sequencing the most valuable type-strain genomes for metagenomic binning, comparative biology and taxonomic classification.</title>
        <authorList>
            <person name="Goeker M."/>
        </authorList>
    </citation>
    <scope>NUCLEOTIDE SEQUENCE [LARGE SCALE GENOMIC DNA]</scope>
    <source>
        <strain evidence="6 7">DSM 44684</strain>
    </source>
</reference>
<evidence type="ECO:0000256" key="4">
    <source>
        <dbReference type="PROSITE-ProRule" id="PRU00335"/>
    </source>
</evidence>
<sequence>MDAPSRPMRADARRNYERIIDCARDAFAEHGTDAPLDDIARRAGVGPGTLYRHFPNRTTLMEAVYRANIETLAARADELRRTHAPLDAFDAWFTDLVTYILEKHGLATTLKAAIDRSSDTLAACSTLLAEAAGNVLIPVQQAGLIRPEVSPRDVLRLGHGIGAGCQAAADSAPLLTDVALAGLRAQPRTA</sequence>
<evidence type="ECO:0000313" key="6">
    <source>
        <dbReference type="EMBL" id="TCJ93142.1"/>
    </source>
</evidence>
<dbReference type="STRING" id="1210063.GCA_001612665_05468"/>
<dbReference type="Pfam" id="PF21597">
    <property type="entry name" value="TetR_C_43"/>
    <property type="match status" value="1"/>
</dbReference>
<evidence type="ECO:0000256" key="2">
    <source>
        <dbReference type="ARBA" id="ARBA00023125"/>
    </source>
</evidence>